<keyword evidence="2" id="KW-1185">Reference proteome</keyword>
<gene>
    <name evidence="1" type="ORF">Pmani_039895</name>
</gene>
<accession>A0AAE1NBU4</accession>
<proteinExistence type="predicted"/>
<sequence>MLVSSELHVWLVAGGELDNIVVMEIDEWMCRWNDARRDKKVRVIETEAKKATRDVQLDGEEEYNSPSLM</sequence>
<evidence type="ECO:0000313" key="2">
    <source>
        <dbReference type="Proteomes" id="UP001292094"/>
    </source>
</evidence>
<reference evidence="1" key="1">
    <citation type="submission" date="2023-11" db="EMBL/GenBank/DDBJ databases">
        <title>Genome assemblies of two species of porcelain crab, Petrolisthes cinctipes and Petrolisthes manimaculis (Anomura: Porcellanidae).</title>
        <authorList>
            <person name="Angst P."/>
        </authorList>
    </citation>
    <scope>NUCLEOTIDE SEQUENCE</scope>
    <source>
        <strain evidence="1">PB745_02</strain>
        <tissue evidence="1">Gill</tissue>
    </source>
</reference>
<name>A0AAE1NBU4_9EUCA</name>
<dbReference type="AlphaFoldDB" id="A0AAE1NBU4"/>
<dbReference type="Proteomes" id="UP001292094">
    <property type="component" value="Unassembled WGS sequence"/>
</dbReference>
<organism evidence="1 2">
    <name type="scientific">Petrolisthes manimaculis</name>
    <dbReference type="NCBI Taxonomy" id="1843537"/>
    <lineage>
        <taxon>Eukaryota</taxon>
        <taxon>Metazoa</taxon>
        <taxon>Ecdysozoa</taxon>
        <taxon>Arthropoda</taxon>
        <taxon>Crustacea</taxon>
        <taxon>Multicrustacea</taxon>
        <taxon>Malacostraca</taxon>
        <taxon>Eumalacostraca</taxon>
        <taxon>Eucarida</taxon>
        <taxon>Decapoda</taxon>
        <taxon>Pleocyemata</taxon>
        <taxon>Anomura</taxon>
        <taxon>Galatheoidea</taxon>
        <taxon>Porcellanidae</taxon>
        <taxon>Petrolisthes</taxon>
    </lineage>
</organism>
<dbReference type="EMBL" id="JAWZYT010007141">
    <property type="protein sequence ID" value="KAK4287023.1"/>
    <property type="molecule type" value="Genomic_DNA"/>
</dbReference>
<protein>
    <submittedName>
        <fullName evidence="1">Uncharacterized protein</fullName>
    </submittedName>
</protein>
<comment type="caution">
    <text evidence="1">The sequence shown here is derived from an EMBL/GenBank/DDBJ whole genome shotgun (WGS) entry which is preliminary data.</text>
</comment>
<evidence type="ECO:0000313" key="1">
    <source>
        <dbReference type="EMBL" id="KAK4287023.1"/>
    </source>
</evidence>